<feature type="compositionally biased region" description="Basic and acidic residues" evidence="1">
    <location>
        <begin position="235"/>
        <end position="247"/>
    </location>
</feature>
<feature type="compositionally biased region" description="Low complexity" evidence="1">
    <location>
        <begin position="196"/>
        <end position="206"/>
    </location>
</feature>
<evidence type="ECO:0000256" key="2">
    <source>
        <dbReference type="SAM" id="Phobius"/>
    </source>
</evidence>
<feature type="region of interest" description="Disordered" evidence="1">
    <location>
        <begin position="229"/>
        <end position="250"/>
    </location>
</feature>
<keyword evidence="2" id="KW-0812">Transmembrane</keyword>
<accession>A0A166NFK8</accession>
<dbReference type="AlphaFoldDB" id="A0A166NFK8"/>
<reference evidence="3 4" key="1">
    <citation type="journal article" date="2016" name="Mol. Biol. Evol.">
        <title>Comparative Genomics of Early-Diverging Mushroom-Forming Fungi Provides Insights into the Origins of Lignocellulose Decay Capabilities.</title>
        <authorList>
            <person name="Nagy L.G."/>
            <person name="Riley R."/>
            <person name="Tritt A."/>
            <person name="Adam C."/>
            <person name="Daum C."/>
            <person name="Floudas D."/>
            <person name="Sun H."/>
            <person name="Yadav J.S."/>
            <person name="Pangilinan J."/>
            <person name="Larsson K.H."/>
            <person name="Matsuura K."/>
            <person name="Barry K."/>
            <person name="Labutti K."/>
            <person name="Kuo R."/>
            <person name="Ohm R.A."/>
            <person name="Bhattacharya S.S."/>
            <person name="Shirouzu T."/>
            <person name="Yoshinaga Y."/>
            <person name="Martin F.M."/>
            <person name="Grigoriev I.V."/>
            <person name="Hibbett D.S."/>
        </authorList>
    </citation>
    <scope>NUCLEOTIDE SEQUENCE [LARGE SCALE GENOMIC DNA]</scope>
    <source>
        <strain evidence="3 4">CBS 109695</strain>
    </source>
</reference>
<evidence type="ECO:0000313" key="4">
    <source>
        <dbReference type="Proteomes" id="UP000076532"/>
    </source>
</evidence>
<name>A0A166NFK8_9AGAM</name>
<feature type="region of interest" description="Disordered" evidence="1">
    <location>
        <begin position="126"/>
        <end position="148"/>
    </location>
</feature>
<gene>
    <name evidence="3" type="ORF">FIBSPDRAFT_950662</name>
</gene>
<feature type="transmembrane region" description="Helical" evidence="2">
    <location>
        <begin position="34"/>
        <end position="55"/>
    </location>
</feature>
<feature type="region of interest" description="Disordered" evidence="1">
    <location>
        <begin position="1"/>
        <end position="21"/>
    </location>
</feature>
<dbReference type="Proteomes" id="UP000076532">
    <property type="component" value="Unassembled WGS sequence"/>
</dbReference>
<evidence type="ECO:0000256" key="1">
    <source>
        <dbReference type="SAM" id="MobiDB-lite"/>
    </source>
</evidence>
<protein>
    <submittedName>
        <fullName evidence="3">Uncharacterized protein</fullName>
    </submittedName>
</protein>
<dbReference type="EMBL" id="KV417523">
    <property type="protein sequence ID" value="KZP24953.1"/>
    <property type="molecule type" value="Genomic_DNA"/>
</dbReference>
<sequence length="266" mass="28616">MSTTSPAYVSQPPATPSSQATSHATVSFDGTSSILFTFLIIFLAFFGMCMIFGLCTHRLIRGRRLALRAQAEEWEEGVLARGGDGHGRPVLWDVWTDAAANEQDIDIDGQGLNGLKWEDTKPLSVQKLTPHDTPFTSTGTTRPSHRTARTTTNPYITAIADRSTRPPTNTQLATDALRDLFTRGTLRPPHLPPSTPSASAPSSKSASKVDLSTGAGTGTVVRVAVLVTMPSPRRVGSDGDEKARWGAEEEEGLREYVVGVTKARVV</sequence>
<evidence type="ECO:0000313" key="3">
    <source>
        <dbReference type="EMBL" id="KZP24953.1"/>
    </source>
</evidence>
<dbReference type="OrthoDB" id="10604956at2759"/>
<proteinExistence type="predicted"/>
<feature type="region of interest" description="Disordered" evidence="1">
    <location>
        <begin position="183"/>
        <end position="213"/>
    </location>
</feature>
<keyword evidence="2" id="KW-1133">Transmembrane helix</keyword>
<organism evidence="3 4">
    <name type="scientific">Athelia psychrophila</name>
    <dbReference type="NCBI Taxonomy" id="1759441"/>
    <lineage>
        <taxon>Eukaryota</taxon>
        <taxon>Fungi</taxon>
        <taxon>Dikarya</taxon>
        <taxon>Basidiomycota</taxon>
        <taxon>Agaricomycotina</taxon>
        <taxon>Agaricomycetes</taxon>
        <taxon>Agaricomycetidae</taxon>
        <taxon>Atheliales</taxon>
        <taxon>Atheliaceae</taxon>
        <taxon>Athelia</taxon>
    </lineage>
</organism>
<keyword evidence="2" id="KW-0472">Membrane</keyword>
<keyword evidence="4" id="KW-1185">Reference proteome</keyword>